<proteinExistence type="predicted"/>
<gene>
    <name evidence="2" type="ORF">Kpho01_53070</name>
</gene>
<comment type="caution">
    <text evidence="2">The sequence shown here is derived from an EMBL/GenBank/DDBJ whole genome shotgun (WGS) entry which is preliminary data.</text>
</comment>
<organism evidence="2 3">
    <name type="scientific">Kitasatospora phosalacinea</name>
    <dbReference type="NCBI Taxonomy" id="2065"/>
    <lineage>
        <taxon>Bacteria</taxon>
        <taxon>Bacillati</taxon>
        <taxon>Actinomycetota</taxon>
        <taxon>Actinomycetes</taxon>
        <taxon>Kitasatosporales</taxon>
        <taxon>Streptomycetaceae</taxon>
        <taxon>Kitasatospora</taxon>
    </lineage>
</organism>
<dbReference type="InterPro" id="IPR051806">
    <property type="entry name" value="HAD-like_SPP"/>
</dbReference>
<dbReference type="SUPFAM" id="SSF56784">
    <property type="entry name" value="HAD-like"/>
    <property type="match status" value="1"/>
</dbReference>
<evidence type="ECO:0000313" key="2">
    <source>
        <dbReference type="EMBL" id="GLW57296.1"/>
    </source>
</evidence>
<dbReference type="SFLD" id="SFLDG01129">
    <property type="entry name" value="C1.5:_HAD__Beta-PGM__Phosphata"/>
    <property type="match status" value="1"/>
</dbReference>
<dbReference type="AlphaFoldDB" id="A0A9W6UP98"/>
<dbReference type="InterPro" id="IPR023214">
    <property type="entry name" value="HAD_sf"/>
</dbReference>
<evidence type="ECO:0000256" key="1">
    <source>
        <dbReference type="SAM" id="MobiDB-lite"/>
    </source>
</evidence>
<dbReference type="Pfam" id="PF00702">
    <property type="entry name" value="Hydrolase"/>
    <property type="match status" value="1"/>
</dbReference>
<feature type="compositionally biased region" description="Gly residues" evidence="1">
    <location>
        <begin position="212"/>
        <end position="224"/>
    </location>
</feature>
<dbReference type="Proteomes" id="UP001165143">
    <property type="component" value="Unassembled WGS sequence"/>
</dbReference>
<name>A0A9W6UP98_9ACTN</name>
<dbReference type="PANTHER" id="PTHR43481">
    <property type="entry name" value="FRUCTOSE-1-PHOSPHATE PHOSPHATASE"/>
    <property type="match status" value="1"/>
</dbReference>
<dbReference type="InterPro" id="IPR036412">
    <property type="entry name" value="HAD-like_sf"/>
</dbReference>
<dbReference type="InterPro" id="IPR006439">
    <property type="entry name" value="HAD-SF_hydro_IA"/>
</dbReference>
<sequence length="231" mass="23960">MDAVLFDVDGVLLDSLPAYRRIWEAWARLRGLDAEHVWHRTFGRRPEDTVREVAPALDPAAERRVLNGLMHREGDAFPAADGAAELLAALRPGSWALVTSGSRGPVHRRFALAGLPLPRVQVYGEDVREAKPHPGAYLLAARRLGVDPRRCLVVEDAPAGVAAGAAAGCTVIGLTLSHPPAALPGAARCAPSLRAAGAELLELLGLPGEGAGGGRGRGAGGGAVAGQPRSV</sequence>
<dbReference type="InterPro" id="IPR023198">
    <property type="entry name" value="PGP-like_dom2"/>
</dbReference>
<dbReference type="GO" id="GO:0050308">
    <property type="term" value="F:sugar-phosphatase activity"/>
    <property type="evidence" value="ECO:0007669"/>
    <property type="project" value="TreeGrafter"/>
</dbReference>
<feature type="region of interest" description="Disordered" evidence="1">
    <location>
        <begin position="212"/>
        <end position="231"/>
    </location>
</feature>
<accession>A0A9W6UP98</accession>
<protein>
    <submittedName>
        <fullName evidence="2">Haloacid dehalogenase</fullName>
    </submittedName>
</protein>
<evidence type="ECO:0000313" key="3">
    <source>
        <dbReference type="Proteomes" id="UP001165143"/>
    </source>
</evidence>
<reference evidence="2" key="1">
    <citation type="submission" date="2023-02" db="EMBL/GenBank/DDBJ databases">
        <title>Kitasatospora phosalacinea NBRC 14362.</title>
        <authorList>
            <person name="Ichikawa N."/>
            <person name="Sato H."/>
            <person name="Tonouchi N."/>
        </authorList>
    </citation>
    <scope>NUCLEOTIDE SEQUENCE</scope>
    <source>
        <strain evidence="2">NBRC 14362</strain>
    </source>
</reference>
<dbReference type="PANTHER" id="PTHR43481:SF4">
    <property type="entry name" value="GLYCEROL-1-PHOSPHATE PHOSPHOHYDROLASE 1-RELATED"/>
    <property type="match status" value="1"/>
</dbReference>
<dbReference type="Gene3D" id="1.10.150.240">
    <property type="entry name" value="Putative phosphatase, domain 2"/>
    <property type="match status" value="1"/>
</dbReference>
<dbReference type="SFLD" id="SFLDS00003">
    <property type="entry name" value="Haloacid_Dehalogenase"/>
    <property type="match status" value="1"/>
</dbReference>
<dbReference type="EMBL" id="BSRX01000036">
    <property type="protein sequence ID" value="GLW57296.1"/>
    <property type="molecule type" value="Genomic_DNA"/>
</dbReference>
<dbReference type="Gene3D" id="3.40.50.1000">
    <property type="entry name" value="HAD superfamily/HAD-like"/>
    <property type="match status" value="1"/>
</dbReference>
<dbReference type="NCBIfam" id="TIGR01509">
    <property type="entry name" value="HAD-SF-IA-v3"/>
    <property type="match status" value="1"/>
</dbReference>